<evidence type="ECO:0000313" key="2">
    <source>
        <dbReference type="EMBL" id="UYV76091.1"/>
    </source>
</evidence>
<proteinExistence type="predicted"/>
<dbReference type="Proteomes" id="UP001235939">
    <property type="component" value="Chromosome 13"/>
</dbReference>
<dbReference type="EMBL" id="CP092875">
    <property type="protein sequence ID" value="UYV76091.1"/>
    <property type="molecule type" value="Genomic_DNA"/>
</dbReference>
<organism evidence="2 3">
    <name type="scientific">Cordylochernes scorpioides</name>
    <dbReference type="NCBI Taxonomy" id="51811"/>
    <lineage>
        <taxon>Eukaryota</taxon>
        <taxon>Metazoa</taxon>
        <taxon>Ecdysozoa</taxon>
        <taxon>Arthropoda</taxon>
        <taxon>Chelicerata</taxon>
        <taxon>Arachnida</taxon>
        <taxon>Pseudoscorpiones</taxon>
        <taxon>Cheliferoidea</taxon>
        <taxon>Chernetidae</taxon>
        <taxon>Cordylochernes</taxon>
    </lineage>
</organism>
<feature type="chain" id="PRO_5046368819" evidence="1">
    <location>
        <begin position="23"/>
        <end position="432"/>
    </location>
</feature>
<dbReference type="PANTHER" id="PTHR18934:SF136">
    <property type="entry name" value="ATP-DEPENDENT RNA HELICASE DHX35-RELATED"/>
    <property type="match status" value="1"/>
</dbReference>
<gene>
    <name evidence="2" type="ORF">LAZ67_13002503</name>
</gene>
<keyword evidence="3" id="KW-1185">Reference proteome</keyword>
<protein>
    <submittedName>
        <fullName evidence="2">DHX35</fullName>
    </submittedName>
</protein>
<evidence type="ECO:0000256" key="1">
    <source>
        <dbReference type="SAM" id="SignalP"/>
    </source>
</evidence>
<sequence>MYILQELKVIFVVFIILKVVGATTCDFPVLHHTKSHEKVVDTIDGIYVPCHSKRAVLFIQKNFDHCSKFKKALKDFPTTKPAYGSMIRHHGHFELAQELGQLGSDLPCAHKSLVVEAVLVTPPLLVALLDTRPCGEHQSLNCLLEWRYSTLILAKRQRSDVKWRVLNQVVEGYYQLDGLVGSCSEDMLDLEHGSNGRNRVIFASEKKSCDAHLGAHVRKKKENGCCCNHRHFLSDSYRGEVEPQQVVNPQGLQLEHHRLQAGALDLWWGVGWQILYLRFRPHKIYCSVMGEVVYERHKIIVPSLRHWANGTYYIRMDELQGFLISEMMPLMVTEASATLVATTTLRQYLGYRNHILYILENYQTLVLVGETGCGKSTQVPQYLMEAGWTREGKMVAVTQPRRIAATTVSPTHLLLTFIQILISIHDKMVKDV</sequence>
<dbReference type="SUPFAM" id="SSF52540">
    <property type="entry name" value="P-loop containing nucleoside triphosphate hydrolases"/>
    <property type="match status" value="1"/>
</dbReference>
<dbReference type="PANTHER" id="PTHR18934">
    <property type="entry name" value="ATP-DEPENDENT RNA HELICASE"/>
    <property type="match status" value="1"/>
</dbReference>
<name>A0ABY6L4M6_9ARAC</name>
<keyword evidence="1" id="KW-0732">Signal</keyword>
<dbReference type="InterPro" id="IPR027417">
    <property type="entry name" value="P-loop_NTPase"/>
</dbReference>
<reference evidence="2 3" key="1">
    <citation type="submission" date="2022-01" db="EMBL/GenBank/DDBJ databases">
        <title>A chromosomal length assembly of Cordylochernes scorpioides.</title>
        <authorList>
            <person name="Zeh D."/>
            <person name="Zeh J."/>
        </authorList>
    </citation>
    <scope>NUCLEOTIDE SEQUENCE [LARGE SCALE GENOMIC DNA]</scope>
    <source>
        <strain evidence="2">IN4F17</strain>
        <tissue evidence="2">Whole Body</tissue>
    </source>
</reference>
<accession>A0ABY6L4M6</accession>
<dbReference type="Gene3D" id="3.40.50.300">
    <property type="entry name" value="P-loop containing nucleotide triphosphate hydrolases"/>
    <property type="match status" value="1"/>
</dbReference>
<feature type="signal peptide" evidence="1">
    <location>
        <begin position="1"/>
        <end position="22"/>
    </location>
</feature>
<evidence type="ECO:0000313" key="3">
    <source>
        <dbReference type="Proteomes" id="UP001235939"/>
    </source>
</evidence>